<reference evidence="1 2" key="1">
    <citation type="submission" date="2019-05" db="EMBL/GenBank/DDBJ databases">
        <authorList>
            <consortium name="Science for Life Laboratories"/>
        </authorList>
    </citation>
    <scope>NUCLEOTIDE SEQUENCE [LARGE SCALE GENOMIC DNA]</scope>
    <source>
        <strain evidence="1">Soil9</strain>
    </source>
</reference>
<dbReference type="EMBL" id="LR593886">
    <property type="protein sequence ID" value="VTR96563.1"/>
    <property type="molecule type" value="Genomic_DNA"/>
</dbReference>
<protein>
    <submittedName>
        <fullName evidence="1">Uncharacterized protein</fullName>
    </submittedName>
</protein>
<dbReference type="Proteomes" id="UP000464178">
    <property type="component" value="Chromosome"/>
</dbReference>
<evidence type="ECO:0000313" key="2">
    <source>
        <dbReference type="Proteomes" id="UP000464178"/>
    </source>
</evidence>
<dbReference type="RefSeq" id="WP_162670825.1">
    <property type="nucleotide sequence ID" value="NZ_LR593886.1"/>
</dbReference>
<proteinExistence type="predicted"/>
<gene>
    <name evidence="1" type="ORF">SOIL9_11580</name>
</gene>
<dbReference type="AlphaFoldDB" id="A0A6P2D6E1"/>
<accession>A0A6P2D6E1</accession>
<organism evidence="1 2">
    <name type="scientific">Gemmata massiliana</name>
    <dbReference type="NCBI Taxonomy" id="1210884"/>
    <lineage>
        <taxon>Bacteria</taxon>
        <taxon>Pseudomonadati</taxon>
        <taxon>Planctomycetota</taxon>
        <taxon>Planctomycetia</taxon>
        <taxon>Gemmatales</taxon>
        <taxon>Gemmataceae</taxon>
        <taxon>Gemmata</taxon>
    </lineage>
</organism>
<name>A0A6P2D6E1_9BACT</name>
<sequence length="126" mass="15513">MEQWMREEIDRLVAANGTVPPPWGVYNEHPYSMRWRMGDGESHKELWWVWWELQRFSEEQKIEYFRRWPPPPCWLAFLIEAVWEINTFENEDKLPQYFERTCALGFGNQQDYENDLSDPKWLGRNR</sequence>
<keyword evidence="2" id="KW-1185">Reference proteome</keyword>
<evidence type="ECO:0000313" key="1">
    <source>
        <dbReference type="EMBL" id="VTR96563.1"/>
    </source>
</evidence>
<dbReference type="KEGG" id="gms:SOIL9_11580"/>